<evidence type="ECO:0000313" key="2">
    <source>
        <dbReference type="EMBL" id="GAH00681.1"/>
    </source>
</evidence>
<dbReference type="Gene3D" id="2.160.20.10">
    <property type="entry name" value="Single-stranded right-handed beta-helix, Pectin lyase-like"/>
    <property type="match status" value="1"/>
</dbReference>
<dbReference type="InterPro" id="IPR011050">
    <property type="entry name" value="Pectin_lyase_fold/virulence"/>
</dbReference>
<protein>
    <recommendedName>
        <fullName evidence="1">Right handed beta helix domain-containing protein</fullName>
    </recommendedName>
</protein>
<dbReference type="InterPro" id="IPR039448">
    <property type="entry name" value="Beta_helix"/>
</dbReference>
<dbReference type="InterPro" id="IPR006626">
    <property type="entry name" value="PbH1"/>
</dbReference>
<dbReference type="Pfam" id="PF13229">
    <property type="entry name" value="Beta_helix"/>
    <property type="match status" value="1"/>
</dbReference>
<dbReference type="NCBIfam" id="TIGR03804">
    <property type="entry name" value="para_beta_helix"/>
    <property type="match status" value="1"/>
</dbReference>
<dbReference type="InterPro" id="IPR012334">
    <property type="entry name" value="Pectin_lyas_fold"/>
</dbReference>
<sequence length="182" mass="19750">GAPTPAYWILAPFVIDDEGFGNYTWSEVVNEPWCTGSGTLSDPYIIQDLIIDCEGFSSGITIENSDVYFRIENCSISNSGYEFMDSGIKLINVSNGVLAENNLSRNEGMGIGIDICLDINITNNIVYNNAYGIVLVKSNYSRISDNEVGGSLYYGIVLVEGGPPPGYVFGVKSALLLDTIFQ</sequence>
<accession>X1BXX5</accession>
<feature type="domain" description="Right handed beta helix" evidence="1">
    <location>
        <begin position="57"/>
        <end position="162"/>
    </location>
</feature>
<dbReference type="AlphaFoldDB" id="X1BXX5"/>
<dbReference type="SMART" id="SM00710">
    <property type="entry name" value="PbH1"/>
    <property type="match status" value="3"/>
</dbReference>
<reference evidence="2" key="1">
    <citation type="journal article" date="2014" name="Front. Microbiol.">
        <title>High frequency of phylogenetically diverse reductive dehalogenase-homologous genes in deep subseafloor sedimentary metagenomes.</title>
        <authorList>
            <person name="Kawai M."/>
            <person name="Futagami T."/>
            <person name="Toyoda A."/>
            <person name="Takaki Y."/>
            <person name="Nishi S."/>
            <person name="Hori S."/>
            <person name="Arai W."/>
            <person name="Tsubouchi T."/>
            <person name="Morono Y."/>
            <person name="Uchiyama I."/>
            <person name="Ito T."/>
            <person name="Fujiyama A."/>
            <person name="Inagaki F."/>
            <person name="Takami H."/>
        </authorList>
    </citation>
    <scope>NUCLEOTIDE SEQUENCE</scope>
    <source>
        <strain evidence="2">Expedition CK06-06</strain>
    </source>
</reference>
<dbReference type="InterPro" id="IPR022441">
    <property type="entry name" value="Para_beta_helix_rpt-2"/>
</dbReference>
<dbReference type="SUPFAM" id="SSF51126">
    <property type="entry name" value="Pectin lyase-like"/>
    <property type="match status" value="1"/>
</dbReference>
<evidence type="ECO:0000259" key="1">
    <source>
        <dbReference type="Pfam" id="PF13229"/>
    </source>
</evidence>
<feature type="non-terminal residue" evidence="2">
    <location>
        <position position="1"/>
    </location>
</feature>
<gene>
    <name evidence="2" type="ORF">S01H4_45632</name>
</gene>
<dbReference type="EMBL" id="BART01025420">
    <property type="protein sequence ID" value="GAH00681.1"/>
    <property type="molecule type" value="Genomic_DNA"/>
</dbReference>
<organism evidence="2">
    <name type="scientific">marine sediment metagenome</name>
    <dbReference type="NCBI Taxonomy" id="412755"/>
    <lineage>
        <taxon>unclassified sequences</taxon>
        <taxon>metagenomes</taxon>
        <taxon>ecological metagenomes</taxon>
    </lineage>
</organism>
<proteinExistence type="predicted"/>
<comment type="caution">
    <text evidence="2">The sequence shown here is derived from an EMBL/GenBank/DDBJ whole genome shotgun (WGS) entry which is preliminary data.</text>
</comment>
<name>X1BXX5_9ZZZZ</name>